<dbReference type="Gene3D" id="3.90.70.10">
    <property type="entry name" value="Cysteine proteinases"/>
    <property type="match status" value="1"/>
</dbReference>
<name>A0A6S6TM92_9BACT</name>
<accession>A0A6S6TM92</accession>
<dbReference type="GO" id="GO:0006508">
    <property type="term" value="P:proteolysis"/>
    <property type="evidence" value="ECO:0007669"/>
    <property type="project" value="InterPro"/>
</dbReference>
<evidence type="ECO:0000259" key="2">
    <source>
        <dbReference type="PROSITE" id="PS50990"/>
    </source>
</evidence>
<dbReference type="PROSITE" id="PS50990">
    <property type="entry name" value="PEPTIDASE_C39"/>
    <property type="match status" value="1"/>
</dbReference>
<sequence>MFYKHIFLIFSLSFSLHADVSSFQFEGITQQKNSYSCGTGALATLLNGLYQKNISEDTLKVLIKKDKEKKIQKEIEKYGYTLKHLEEGSQKLGYQSVWKKLSVENLKKLRQPTLLLIGLNSKFPHFVVFKGIVDDEAYLADPIRGNIRINYQKLIERGINKKYPSWYVMATQTPSTNSWKKDSRLVLSGDKNLREKRHVTESQADIKSMISLNHEDQLSLSITYGKSISSMDYGNSKAESISDGYGFGLAYGLGESLELSSSFNLAKGTSKYFERNQETKNFQSDLLKSYSLGLSSGFQFENNYQMGMTYGIGTTYANEDKIFSNSINLSVYMDLLGHSVVSGLGLGNSFSLKKEINAQLKGYGANVYMGLIEPIGDDYSASLFASSQFGLGALSHIEPIYSIESSLSWLYGQDIQVSPNLSFSFDKENAYSSFSFGVSLIYLGDW</sequence>
<dbReference type="AlphaFoldDB" id="A0A6S6TM92"/>
<dbReference type="InterPro" id="IPR005074">
    <property type="entry name" value="Peptidase_C39"/>
</dbReference>
<evidence type="ECO:0000313" key="3">
    <source>
        <dbReference type="EMBL" id="CAA6823991.1"/>
    </source>
</evidence>
<dbReference type="GO" id="GO:0008233">
    <property type="term" value="F:peptidase activity"/>
    <property type="evidence" value="ECO:0007669"/>
    <property type="project" value="InterPro"/>
</dbReference>
<protein>
    <submittedName>
        <fullName evidence="3">Bacteriocin resistance protein, putative</fullName>
    </submittedName>
</protein>
<feature type="signal peptide" evidence="1">
    <location>
        <begin position="1"/>
        <end position="18"/>
    </location>
</feature>
<dbReference type="GO" id="GO:0005524">
    <property type="term" value="F:ATP binding"/>
    <property type="evidence" value="ECO:0007669"/>
    <property type="project" value="InterPro"/>
</dbReference>
<dbReference type="EMBL" id="CACVAU010000072">
    <property type="protein sequence ID" value="CAA6823991.1"/>
    <property type="molecule type" value="Genomic_DNA"/>
</dbReference>
<reference evidence="3" key="1">
    <citation type="submission" date="2020-01" db="EMBL/GenBank/DDBJ databases">
        <authorList>
            <person name="Meier V. D."/>
            <person name="Meier V D."/>
        </authorList>
    </citation>
    <scope>NUCLEOTIDE SEQUENCE</scope>
    <source>
        <strain evidence="3">HLG_WM_MAG_05</strain>
    </source>
</reference>
<keyword evidence="1" id="KW-0732">Signal</keyword>
<gene>
    <name evidence="3" type="ORF">HELGO_WM6173</name>
</gene>
<evidence type="ECO:0000256" key="1">
    <source>
        <dbReference type="SAM" id="SignalP"/>
    </source>
</evidence>
<feature type="chain" id="PRO_5028206226" evidence="1">
    <location>
        <begin position="19"/>
        <end position="446"/>
    </location>
</feature>
<feature type="domain" description="Peptidase C39" evidence="2">
    <location>
        <begin position="31"/>
        <end position="165"/>
    </location>
</feature>
<dbReference type="GO" id="GO:0016020">
    <property type="term" value="C:membrane"/>
    <property type="evidence" value="ECO:0007669"/>
    <property type="project" value="InterPro"/>
</dbReference>
<dbReference type="Pfam" id="PF03412">
    <property type="entry name" value="Peptidase_C39"/>
    <property type="match status" value="1"/>
</dbReference>
<organism evidence="3">
    <name type="scientific">uncultured Sulfurovum sp</name>
    <dbReference type="NCBI Taxonomy" id="269237"/>
    <lineage>
        <taxon>Bacteria</taxon>
        <taxon>Pseudomonadati</taxon>
        <taxon>Campylobacterota</taxon>
        <taxon>Epsilonproteobacteria</taxon>
        <taxon>Campylobacterales</taxon>
        <taxon>Sulfurovaceae</taxon>
        <taxon>Sulfurovum</taxon>
        <taxon>environmental samples</taxon>
    </lineage>
</organism>
<proteinExistence type="predicted"/>